<organism evidence="1 2">
    <name type="scientific">Peronosclerospora sorghi</name>
    <dbReference type="NCBI Taxonomy" id="230839"/>
    <lineage>
        <taxon>Eukaryota</taxon>
        <taxon>Sar</taxon>
        <taxon>Stramenopiles</taxon>
        <taxon>Oomycota</taxon>
        <taxon>Peronosporomycetes</taxon>
        <taxon>Peronosporales</taxon>
        <taxon>Peronosporaceae</taxon>
        <taxon>Peronosclerospora</taxon>
    </lineage>
</organism>
<gene>
    <name evidence="1" type="ORF">PsorP6_011711</name>
</gene>
<evidence type="ECO:0000313" key="2">
    <source>
        <dbReference type="Proteomes" id="UP001163321"/>
    </source>
</evidence>
<protein>
    <submittedName>
        <fullName evidence="1">Uncharacterized protein</fullName>
    </submittedName>
</protein>
<accession>A0ACC0WLD9</accession>
<evidence type="ECO:0000313" key="1">
    <source>
        <dbReference type="EMBL" id="KAI9918829.1"/>
    </source>
</evidence>
<comment type="caution">
    <text evidence="1">The sequence shown here is derived from an EMBL/GenBank/DDBJ whole genome shotgun (WGS) entry which is preliminary data.</text>
</comment>
<keyword evidence="2" id="KW-1185">Reference proteome</keyword>
<proteinExistence type="predicted"/>
<sequence>MCRKGENSASDPWVNDGVTSLVQRLKRIGRNNARLHEIREQRKALKDKLDTLDDANTDLMMGEGDNVQLFIGESFVKASEEMAQEYVEKRVEEANMEMNKLQEEESNIEARQALRNLCINAMDGTVHMLRLDIYSHGLPPLCMNTQLGSQNISTVATTRNLRMSSTSDFPSLLLAAVKNEAAAHGLLPLCMNTKLQSAAQKHSDDMSKINSTF</sequence>
<name>A0ACC0WLD9_9STRA</name>
<dbReference type="EMBL" id="CM047591">
    <property type="protein sequence ID" value="KAI9918829.1"/>
    <property type="molecule type" value="Genomic_DNA"/>
</dbReference>
<dbReference type="Proteomes" id="UP001163321">
    <property type="component" value="Chromosome 12"/>
</dbReference>
<reference evidence="1 2" key="1">
    <citation type="journal article" date="2022" name="bioRxiv">
        <title>The genome of the oomycete Peronosclerospora sorghi, a cosmopolitan pathogen of maize and sorghum, is inflated with dispersed pseudogenes.</title>
        <authorList>
            <person name="Fletcher K."/>
            <person name="Martin F."/>
            <person name="Isakeit T."/>
            <person name="Cavanaugh K."/>
            <person name="Magill C."/>
            <person name="Michelmore R."/>
        </authorList>
    </citation>
    <scope>NUCLEOTIDE SEQUENCE [LARGE SCALE GENOMIC DNA]</scope>
    <source>
        <strain evidence="1">P6</strain>
    </source>
</reference>